<evidence type="ECO:0000256" key="1">
    <source>
        <dbReference type="ARBA" id="ARBA00004141"/>
    </source>
</evidence>
<evidence type="ECO:0000256" key="5">
    <source>
        <dbReference type="SAM" id="Phobius"/>
    </source>
</evidence>
<dbReference type="GO" id="GO:0016020">
    <property type="term" value="C:membrane"/>
    <property type="evidence" value="ECO:0007669"/>
    <property type="project" value="UniProtKB-SubCell"/>
</dbReference>
<feature type="transmembrane region" description="Helical" evidence="5">
    <location>
        <begin position="151"/>
        <end position="171"/>
    </location>
</feature>
<dbReference type="STRING" id="1764295.A0A5B8MX24"/>
<name>A0A5B8MX24_9CHLO</name>
<dbReference type="EMBL" id="CP031045">
    <property type="protein sequence ID" value="QDZ24235.1"/>
    <property type="molecule type" value="Genomic_DNA"/>
</dbReference>
<dbReference type="InterPro" id="IPR004853">
    <property type="entry name" value="Sugar_P_trans_dom"/>
</dbReference>
<keyword evidence="2 5" id="KW-0812">Transmembrane</keyword>
<evidence type="ECO:0000256" key="4">
    <source>
        <dbReference type="ARBA" id="ARBA00023136"/>
    </source>
</evidence>
<organism evidence="7 8">
    <name type="scientific">Chloropicon primus</name>
    <dbReference type="NCBI Taxonomy" id="1764295"/>
    <lineage>
        <taxon>Eukaryota</taxon>
        <taxon>Viridiplantae</taxon>
        <taxon>Chlorophyta</taxon>
        <taxon>Chloropicophyceae</taxon>
        <taxon>Chloropicales</taxon>
        <taxon>Chloropicaceae</taxon>
        <taxon>Chloropicon</taxon>
    </lineage>
</organism>
<keyword evidence="3 5" id="KW-1133">Transmembrane helix</keyword>
<dbReference type="InterPro" id="IPR050186">
    <property type="entry name" value="TPT_transporter"/>
</dbReference>
<evidence type="ECO:0000313" key="7">
    <source>
        <dbReference type="EMBL" id="QDZ24235.1"/>
    </source>
</evidence>
<evidence type="ECO:0000259" key="6">
    <source>
        <dbReference type="Pfam" id="PF03151"/>
    </source>
</evidence>
<reference evidence="7 8" key="1">
    <citation type="submission" date="2018-07" db="EMBL/GenBank/DDBJ databases">
        <title>The complete nuclear genome of the prasinophyte Chloropicon primus (CCMP1205).</title>
        <authorList>
            <person name="Pombert J.-F."/>
            <person name="Otis C."/>
            <person name="Turmel M."/>
            <person name="Lemieux C."/>
        </authorList>
    </citation>
    <scope>NUCLEOTIDE SEQUENCE [LARGE SCALE GENOMIC DNA]</scope>
    <source>
        <strain evidence="7 8">CCMP1205</strain>
    </source>
</reference>
<evidence type="ECO:0000256" key="2">
    <source>
        <dbReference type="ARBA" id="ARBA00022692"/>
    </source>
</evidence>
<proteinExistence type="predicted"/>
<protein>
    <submittedName>
        <fullName evidence="7">Sugar phosphate transporter</fullName>
    </submittedName>
</protein>
<keyword evidence="8" id="KW-1185">Reference proteome</keyword>
<evidence type="ECO:0000256" key="3">
    <source>
        <dbReference type="ARBA" id="ARBA00022989"/>
    </source>
</evidence>
<feature type="transmembrane region" description="Helical" evidence="5">
    <location>
        <begin position="35"/>
        <end position="60"/>
    </location>
</feature>
<feature type="transmembrane region" description="Helical" evidence="5">
    <location>
        <begin position="279"/>
        <end position="299"/>
    </location>
</feature>
<evidence type="ECO:0000313" key="8">
    <source>
        <dbReference type="Proteomes" id="UP000316726"/>
    </source>
</evidence>
<gene>
    <name evidence="7" type="ORF">A3770_12p67530</name>
</gene>
<keyword evidence="4 5" id="KW-0472">Membrane</keyword>
<feature type="transmembrane region" description="Helical" evidence="5">
    <location>
        <begin position="251"/>
        <end position="273"/>
    </location>
</feature>
<dbReference type="PANTHER" id="PTHR11132">
    <property type="entry name" value="SOLUTE CARRIER FAMILY 35"/>
    <property type="match status" value="1"/>
</dbReference>
<dbReference type="Pfam" id="PF03151">
    <property type="entry name" value="TPT"/>
    <property type="match status" value="1"/>
</dbReference>
<feature type="transmembrane region" description="Helical" evidence="5">
    <location>
        <begin position="183"/>
        <end position="203"/>
    </location>
</feature>
<sequence>MQVAPFVAVASALLYGAVAIAMNFVNKATLMSFPLSGTILLLQMFMGIVIVKTLAALGLVQLSRNSLRVKKALELLPLCLLYNGNTAAALMGLNRVQVPVYSTVKRLTPMLVLGVKVCVMRKRPHPHVLTSVVLVVAGCVVAGAGDLSFDAAGYTLSFMSSFFQAAYLLVVEHTGAEKGVGSAELLLYNSVLSLPFLLLLVVLTGEVYHIGEAYRDATIQGSLFPLLLLLCSCMGCLLNYSIFLCTINNSALTTTIVGVLKGVLSTLLGFFLLGGVRFSWLNVVGIFMNTLGGCMYTAVKYRQKQAALRKRATGEGEERLLGGANGERQHEHAV</sequence>
<dbReference type="OrthoDB" id="417037at2759"/>
<feature type="transmembrane region" description="Helical" evidence="5">
    <location>
        <begin position="128"/>
        <end position="145"/>
    </location>
</feature>
<dbReference type="AlphaFoldDB" id="A0A5B8MX24"/>
<feature type="transmembrane region" description="Helical" evidence="5">
    <location>
        <begin position="223"/>
        <end position="244"/>
    </location>
</feature>
<comment type="subcellular location">
    <subcellularLocation>
        <location evidence="1">Membrane</location>
        <topology evidence="1">Multi-pass membrane protein</topology>
    </subcellularLocation>
</comment>
<dbReference type="Proteomes" id="UP000316726">
    <property type="component" value="Chromosome 12"/>
</dbReference>
<accession>A0A5B8MX24</accession>
<feature type="domain" description="Sugar phosphate transporter" evidence="6">
    <location>
        <begin position="17"/>
        <end position="296"/>
    </location>
</feature>